<evidence type="ECO:0000256" key="2">
    <source>
        <dbReference type="ARBA" id="ARBA00022771"/>
    </source>
</evidence>
<dbReference type="Proteomes" id="UP000316621">
    <property type="component" value="Chromosome 2"/>
</dbReference>
<evidence type="ECO:0000256" key="4">
    <source>
        <dbReference type="PROSITE-ProRule" id="PRU00047"/>
    </source>
</evidence>
<dbReference type="InterPro" id="IPR025829">
    <property type="entry name" value="Zn_knuckle_CX2CX3GHX4C"/>
</dbReference>
<dbReference type="InterPro" id="IPR036875">
    <property type="entry name" value="Znf_CCHC_sf"/>
</dbReference>
<sequence>MSGLYGIPPLMPPRRDNTNGPQSNGEEGKDRKERMEATLNRVAGTLGTLVQVVGTQLEGRVDLEKFLKVVGRKEFKGTEEPLEAERWLMGIHKEFIALHVEENDKAEFETLFLEKYFTEIAKAQMCAEFATLTQGDMTDALKLAIHARLVPRRLTTYNDVLDTALDVEADWNKNQIKREPRDQKRSQKRQRIDDIERNEKRRHIDDIGKIVEPKGLSLRLPAKPYANYVCHRCGSSDHFIKDCPTP</sequence>
<evidence type="ECO:0000313" key="7">
    <source>
        <dbReference type="EMBL" id="RZC52533.1"/>
    </source>
</evidence>
<dbReference type="PROSITE" id="PS50158">
    <property type="entry name" value="ZF_CCHC"/>
    <property type="match status" value="1"/>
</dbReference>
<keyword evidence="3" id="KW-0862">Zinc</keyword>
<dbReference type="GO" id="GO:0003676">
    <property type="term" value="F:nucleic acid binding"/>
    <property type="evidence" value="ECO:0007669"/>
    <property type="project" value="InterPro"/>
</dbReference>
<evidence type="ECO:0000259" key="6">
    <source>
        <dbReference type="PROSITE" id="PS50158"/>
    </source>
</evidence>
<dbReference type="GO" id="GO:0008270">
    <property type="term" value="F:zinc ion binding"/>
    <property type="evidence" value="ECO:0007669"/>
    <property type="project" value="UniProtKB-KW"/>
</dbReference>
<dbReference type="Gene3D" id="4.10.60.10">
    <property type="entry name" value="Zinc finger, CCHC-type"/>
    <property type="match status" value="1"/>
</dbReference>
<keyword evidence="2 4" id="KW-0863">Zinc-finger</keyword>
<protein>
    <recommendedName>
        <fullName evidence="6">CCHC-type domain-containing protein</fullName>
    </recommendedName>
</protein>
<dbReference type="SMART" id="SM00343">
    <property type="entry name" value="ZnF_C2HC"/>
    <property type="match status" value="1"/>
</dbReference>
<evidence type="ECO:0000256" key="1">
    <source>
        <dbReference type="ARBA" id="ARBA00022723"/>
    </source>
</evidence>
<dbReference type="Pfam" id="PF13696">
    <property type="entry name" value="zf-CCHC_2"/>
    <property type="match status" value="1"/>
</dbReference>
<keyword evidence="1" id="KW-0479">Metal-binding</keyword>
<feature type="domain" description="CCHC-type" evidence="6">
    <location>
        <begin position="230"/>
        <end position="244"/>
    </location>
</feature>
<reference evidence="7 8" key="1">
    <citation type="journal article" date="2018" name="Science">
        <title>The opium poppy genome and morphinan production.</title>
        <authorList>
            <person name="Guo L."/>
            <person name="Winzer T."/>
            <person name="Yang X."/>
            <person name="Li Y."/>
            <person name="Ning Z."/>
            <person name="He Z."/>
            <person name="Teodor R."/>
            <person name="Lu Y."/>
            <person name="Bowser T.A."/>
            <person name="Graham I.A."/>
            <person name="Ye K."/>
        </authorList>
    </citation>
    <scope>NUCLEOTIDE SEQUENCE [LARGE SCALE GENOMIC DNA]</scope>
    <source>
        <strain evidence="8">cv. HN1</strain>
        <tissue evidence="7">Leaves</tissue>
    </source>
</reference>
<proteinExistence type="predicted"/>
<dbReference type="InterPro" id="IPR001878">
    <property type="entry name" value="Znf_CCHC"/>
</dbReference>
<evidence type="ECO:0000256" key="3">
    <source>
        <dbReference type="ARBA" id="ARBA00022833"/>
    </source>
</evidence>
<dbReference type="SUPFAM" id="SSF57756">
    <property type="entry name" value="Retrovirus zinc finger-like domains"/>
    <property type="match status" value="1"/>
</dbReference>
<name>A0A4Y7IUG9_PAPSO</name>
<organism evidence="7 8">
    <name type="scientific">Papaver somniferum</name>
    <name type="common">Opium poppy</name>
    <dbReference type="NCBI Taxonomy" id="3469"/>
    <lineage>
        <taxon>Eukaryota</taxon>
        <taxon>Viridiplantae</taxon>
        <taxon>Streptophyta</taxon>
        <taxon>Embryophyta</taxon>
        <taxon>Tracheophyta</taxon>
        <taxon>Spermatophyta</taxon>
        <taxon>Magnoliopsida</taxon>
        <taxon>Ranunculales</taxon>
        <taxon>Papaveraceae</taxon>
        <taxon>Papaveroideae</taxon>
        <taxon>Papaver</taxon>
    </lineage>
</organism>
<dbReference type="AlphaFoldDB" id="A0A4Y7IUG9"/>
<dbReference type="EMBL" id="CM010716">
    <property type="protein sequence ID" value="RZC52533.1"/>
    <property type="molecule type" value="Genomic_DNA"/>
</dbReference>
<evidence type="ECO:0000256" key="5">
    <source>
        <dbReference type="SAM" id="MobiDB-lite"/>
    </source>
</evidence>
<evidence type="ECO:0000313" key="8">
    <source>
        <dbReference type="Proteomes" id="UP000316621"/>
    </source>
</evidence>
<dbReference type="Gramene" id="RZC52533">
    <property type="protein sequence ID" value="RZC52533"/>
    <property type="gene ID" value="C5167_020957"/>
</dbReference>
<feature type="region of interest" description="Disordered" evidence="5">
    <location>
        <begin position="1"/>
        <end position="32"/>
    </location>
</feature>
<feature type="region of interest" description="Disordered" evidence="5">
    <location>
        <begin position="176"/>
        <end position="197"/>
    </location>
</feature>
<accession>A0A4Y7IUG9</accession>
<gene>
    <name evidence="7" type="ORF">C5167_020957</name>
</gene>
<keyword evidence="8" id="KW-1185">Reference proteome</keyword>